<protein>
    <recommendedName>
        <fullName evidence="2">histidine kinase</fullName>
        <ecNumber evidence="2">2.7.13.3</ecNumber>
    </recommendedName>
</protein>
<dbReference type="PANTHER" id="PTHR43065">
    <property type="entry name" value="SENSOR HISTIDINE KINASE"/>
    <property type="match status" value="1"/>
</dbReference>
<accession>D1B7H4</accession>
<dbReference type="Proteomes" id="UP000002030">
    <property type="component" value="Chromosome"/>
</dbReference>
<dbReference type="AlphaFoldDB" id="D1B7H4"/>
<proteinExistence type="predicted"/>
<keyword evidence="4" id="KW-0808">Transferase</keyword>
<dbReference type="OrthoDB" id="1314at2"/>
<evidence type="ECO:0000256" key="1">
    <source>
        <dbReference type="ARBA" id="ARBA00000085"/>
    </source>
</evidence>
<evidence type="ECO:0000259" key="3">
    <source>
        <dbReference type="PROSITE" id="PS50109"/>
    </source>
</evidence>
<name>D1B7H4_THEAS</name>
<dbReference type="GO" id="GO:0004673">
    <property type="term" value="F:protein histidine kinase activity"/>
    <property type="evidence" value="ECO:0007669"/>
    <property type="project" value="UniProtKB-EC"/>
</dbReference>
<dbReference type="HOGENOM" id="CLU_619532_0_0_0"/>
<dbReference type="SMART" id="SM00387">
    <property type="entry name" value="HATPase_c"/>
    <property type="match status" value="1"/>
</dbReference>
<evidence type="ECO:0000313" key="4">
    <source>
        <dbReference type="EMBL" id="ACZ19965.1"/>
    </source>
</evidence>
<dbReference type="PROSITE" id="PS50109">
    <property type="entry name" value="HIS_KIN"/>
    <property type="match status" value="1"/>
</dbReference>
<dbReference type="EMBL" id="CP001818">
    <property type="protein sequence ID" value="ACZ19965.1"/>
    <property type="molecule type" value="Genomic_DNA"/>
</dbReference>
<dbReference type="eggNOG" id="COG0642">
    <property type="taxonomic scope" value="Bacteria"/>
</dbReference>
<keyword evidence="4" id="KW-0418">Kinase</keyword>
<dbReference type="InterPro" id="IPR036890">
    <property type="entry name" value="HATPase_C_sf"/>
</dbReference>
<evidence type="ECO:0000256" key="2">
    <source>
        <dbReference type="ARBA" id="ARBA00012438"/>
    </source>
</evidence>
<dbReference type="STRING" id="525903.Taci_1751"/>
<reference evidence="4 5" key="1">
    <citation type="journal article" date="2009" name="Stand. Genomic Sci.">
        <title>Complete genome sequence of Thermanaerovibrio acidaminovorans type strain (Su883).</title>
        <authorList>
            <person name="Chovatia M."/>
            <person name="Sikorski J."/>
            <person name="Schroder M."/>
            <person name="Lapidus A."/>
            <person name="Nolan M."/>
            <person name="Tice H."/>
            <person name="Glavina Del Rio T."/>
            <person name="Copeland A."/>
            <person name="Cheng J.F."/>
            <person name="Lucas S."/>
            <person name="Chen F."/>
            <person name="Bruce D."/>
            <person name="Goodwin L."/>
            <person name="Pitluck S."/>
            <person name="Ivanova N."/>
            <person name="Mavromatis K."/>
            <person name="Ovchinnikova G."/>
            <person name="Pati A."/>
            <person name="Chen A."/>
            <person name="Palaniappan K."/>
            <person name="Land M."/>
            <person name="Hauser L."/>
            <person name="Chang Y.J."/>
            <person name="Jeffries C.D."/>
            <person name="Chain P."/>
            <person name="Saunders E."/>
            <person name="Detter J.C."/>
            <person name="Brettin T."/>
            <person name="Rohde M."/>
            <person name="Goker M."/>
            <person name="Spring S."/>
            <person name="Bristow J."/>
            <person name="Markowitz V."/>
            <person name="Hugenholtz P."/>
            <person name="Kyrpides N.C."/>
            <person name="Klenk H.P."/>
            <person name="Eisen J.A."/>
        </authorList>
    </citation>
    <scope>NUCLEOTIDE SEQUENCE [LARGE SCALE GENOMIC DNA]</scope>
    <source>
        <strain evidence="5">ATCC 49978 / DSM 6589 / Su883</strain>
    </source>
</reference>
<dbReference type="InterPro" id="IPR003594">
    <property type="entry name" value="HATPase_dom"/>
</dbReference>
<dbReference type="Gene3D" id="1.10.287.130">
    <property type="match status" value="1"/>
</dbReference>
<evidence type="ECO:0000313" key="5">
    <source>
        <dbReference type="Proteomes" id="UP000002030"/>
    </source>
</evidence>
<dbReference type="SUPFAM" id="SSF55874">
    <property type="entry name" value="ATPase domain of HSP90 chaperone/DNA topoisomerase II/histidine kinase"/>
    <property type="match status" value="1"/>
</dbReference>
<dbReference type="KEGG" id="tai:Taci_1751"/>
<feature type="domain" description="Histidine kinase" evidence="3">
    <location>
        <begin position="109"/>
        <end position="323"/>
    </location>
</feature>
<dbReference type="EnsemblBacteria" id="ACZ19965">
    <property type="protein sequence ID" value="ACZ19965"/>
    <property type="gene ID" value="Taci_1751"/>
</dbReference>
<keyword evidence="5" id="KW-1185">Reference proteome</keyword>
<dbReference type="PRINTS" id="PR00344">
    <property type="entry name" value="BCTRLSENSOR"/>
</dbReference>
<organism evidence="4 5">
    <name type="scientific">Thermanaerovibrio acidaminovorans (strain ATCC 49978 / DSM 6589 / Su883)</name>
    <name type="common">Selenomonas acidaminovorans</name>
    <dbReference type="NCBI Taxonomy" id="525903"/>
    <lineage>
        <taxon>Bacteria</taxon>
        <taxon>Thermotogati</taxon>
        <taxon>Synergistota</taxon>
        <taxon>Synergistia</taxon>
        <taxon>Synergistales</taxon>
        <taxon>Synergistaceae</taxon>
        <taxon>Thermanaerovibrio</taxon>
    </lineage>
</organism>
<dbReference type="EC" id="2.7.13.3" evidence="2"/>
<dbReference type="InterPro" id="IPR004358">
    <property type="entry name" value="Sig_transdc_His_kin-like_C"/>
</dbReference>
<dbReference type="Gene3D" id="3.30.565.10">
    <property type="entry name" value="Histidine kinase-like ATPase, C-terminal domain"/>
    <property type="match status" value="1"/>
</dbReference>
<gene>
    <name evidence="4" type="ordered locus">Taci_1751</name>
</gene>
<dbReference type="InterPro" id="IPR005467">
    <property type="entry name" value="His_kinase_dom"/>
</dbReference>
<sequence length="433" mass="48199">METSFLELAVDRDGSIQRVIFDPEGLSSRGDFLGHLGVEDQVWLEAIRECHDRHKPIQRTFSRGRTLPSVRFRFKPTAKGVVMVTGHMIPPQGEKGTPHCTSLEAAVTGWAYDLNNLFTIMTHSLDLAEHRLSSGKDPVGDLRRIRRGVQRARSITEWIMRMMRNSSLLDAIHFAPTLVLEEMTDMLSAALKGVTLRVRIDPLAHGAILFGLPEDLGRIVFNLCINAAQAIRSGRTGRGTVRVLCRVEETASRRLSIQIRDDGPGMEDQEIKRILYHGTSSPSGHGIGLSAVKDLVRNLGGVIDASAVPGQGCSFHLQFPLVSLRPAPEDPQVERRGGERIGLLLPRRHAKLYGSYLSSLGYGVHEIPSPEHLDQYRDELDLLLIWSTHRVQQPPARRVTVGEASDPEVQYQLPLTKWDLTAILSRLDQEVPA</sequence>
<dbReference type="RefSeq" id="WP_012870474.1">
    <property type="nucleotide sequence ID" value="NC_013522.1"/>
</dbReference>
<comment type="catalytic activity">
    <reaction evidence="1">
        <text>ATP + protein L-histidine = ADP + protein N-phospho-L-histidine.</text>
        <dbReference type="EC" id="2.7.13.3"/>
    </reaction>
</comment>
<dbReference type="Pfam" id="PF02518">
    <property type="entry name" value="HATPase_c"/>
    <property type="match status" value="1"/>
</dbReference>